<sequence length="89" mass="10779">MRLQMAKPWCAVIAATKDIAEIYLDAFGLSREMWAIYRHEDSLHGRLFDRIVVIRPHWRMDFEETARFERQITEHWRHRVETGGHFKVI</sequence>
<dbReference type="Proteomes" id="UP000198803">
    <property type="component" value="Chromosome I"/>
</dbReference>
<reference evidence="1 2" key="1">
    <citation type="submission" date="2016-10" db="EMBL/GenBank/DDBJ databases">
        <authorList>
            <person name="Varghese N."/>
            <person name="Submissions S."/>
        </authorList>
    </citation>
    <scope>NUCLEOTIDE SEQUENCE [LARGE SCALE GENOMIC DNA]</scope>
    <source>
        <strain evidence="1 2">GAS524</strain>
    </source>
</reference>
<name>A0ABY0QH74_9BRAD</name>
<proteinExistence type="predicted"/>
<keyword evidence="2" id="KW-1185">Reference proteome</keyword>
<dbReference type="EMBL" id="LT629693">
    <property type="protein sequence ID" value="SDK41749.1"/>
    <property type="molecule type" value="Genomic_DNA"/>
</dbReference>
<gene>
    <name evidence="1" type="ORF">SAMN05444163_8062</name>
</gene>
<accession>A0ABY0QH74</accession>
<protein>
    <submittedName>
        <fullName evidence="1">Uncharacterized protein</fullName>
    </submittedName>
</protein>
<evidence type="ECO:0000313" key="1">
    <source>
        <dbReference type="EMBL" id="SDK41749.1"/>
    </source>
</evidence>
<evidence type="ECO:0000313" key="2">
    <source>
        <dbReference type="Proteomes" id="UP000198803"/>
    </source>
</evidence>
<organism evidence="1 2">
    <name type="scientific">Bradyrhizobium ottawaense</name>
    <dbReference type="NCBI Taxonomy" id="931866"/>
    <lineage>
        <taxon>Bacteria</taxon>
        <taxon>Pseudomonadati</taxon>
        <taxon>Pseudomonadota</taxon>
        <taxon>Alphaproteobacteria</taxon>
        <taxon>Hyphomicrobiales</taxon>
        <taxon>Nitrobacteraceae</taxon>
        <taxon>Bradyrhizobium</taxon>
    </lineage>
</organism>